<reference evidence="2" key="1">
    <citation type="submission" date="2022-11" db="EMBL/GenBank/DDBJ databases">
        <authorList>
            <person name="Petersen C."/>
        </authorList>
    </citation>
    <scope>NUCLEOTIDE SEQUENCE</scope>
    <source>
        <strain evidence="2">IBT 22155</strain>
    </source>
</reference>
<reference evidence="2" key="2">
    <citation type="journal article" date="2023" name="IMA Fungus">
        <title>Comparative genomic study of the Penicillium genus elucidates a diverse pangenome and 15 lateral gene transfer events.</title>
        <authorList>
            <person name="Petersen C."/>
            <person name="Sorensen T."/>
            <person name="Nielsen M.R."/>
            <person name="Sondergaard T.E."/>
            <person name="Sorensen J.L."/>
            <person name="Fitzpatrick D.A."/>
            <person name="Frisvad J.C."/>
            <person name="Nielsen K.L."/>
        </authorList>
    </citation>
    <scope>NUCLEOTIDE SEQUENCE</scope>
    <source>
        <strain evidence="2">IBT 22155</strain>
    </source>
</reference>
<evidence type="ECO:0000256" key="1">
    <source>
        <dbReference type="SAM" id="Phobius"/>
    </source>
</evidence>
<comment type="caution">
    <text evidence="2">The sequence shown here is derived from an EMBL/GenBank/DDBJ whole genome shotgun (WGS) entry which is preliminary data.</text>
</comment>
<gene>
    <name evidence="2" type="ORF">N7515_008619</name>
</gene>
<evidence type="ECO:0000313" key="2">
    <source>
        <dbReference type="EMBL" id="KAJ5124794.1"/>
    </source>
</evidence>
<keyword evidence="3" id="KW-1185">Reference proteome</keyword>
<dbReference type="GeneID" id="81408533"/>
<dbReference type="EMBL" id="JAPQKL010000006">
    <property type="protein sequence ID" value="KAJ5124794.1"/>
    <property type="molecule type" value="Genomic_DNA"/>
</dbReference>
<dbReference type="OrthoDB" id="4140442at2759"/>
<keyword evidence="1" id="KW-1133">Transmembrane helix</keyword>
<accession>A0A9W9KWJ3</accession>
<evidence type="ECO:0000313" key="3">
    <source>
        <dbReference type="Proteomes" id="UP001149079"/>
    </source>
</evidence>
<feature type="transmembrane region" description="Helical" evidence="1">
    <location>
        <begin position="93"/>
        <end position="110"/>
    </location>
</feature>
<feature type="transmembrane region" description="Helical" evidence="1">
    <location>
        <begin position="130"/>
        <end position="147"/>
    </location>
</feature>
<proteinExistence type="predicted"/>
<name>A0A9W9KWJ3_9EURO</name>
<keyword evidence="1" id="KW-0812">Transmembrane</keyword>
<keyword evidence="1" id="KW-0472">Membrane</keyword>
<organism evidence="2 3">
    <name type="scientific">Penicillium bovifimosum</name>
    <dbReference type="NCBI Taxonomy" id="126998"/>
    <lineage>
        <taxon>Eukaryota</taxon>
        <taxon>Fungi</taxon>
        <taxon>Dikarya</taxon>
        <taxon>Ascomycota</taxon>
        <taxon>Pezizomycotina</taxon>
        <taxon>Eurotiomycetes</taxon>
        <taxon>Eurotiomycetidae</taxon>
        <taxon>Eurotiales</taxon>
        <taxon>Aspergillaceae</taxon>
        <taxon>Penicillium</taxon>
    </lineage>
</organism>
<dbReference type="RefSeq" id="XP_056519193.1">
    <property type="nucleotide sequence ID" value="XM_056669363.1"/>
</dbReference>
<dbReference type="Proteomes" id="UP001149079">
    <property type="component" value="Unassembled WGS sequence"/>
</dbReference>
<dbReference type="AlphaFoldDB" id="A0A9W9KWJ3"/>
<sequence>MSVRPPTLSIFWQQCLRSPVQTGFRMNPKSSWRFFNSSAPQQKAKGVPRTVDSPWQAASPYGNKSPRALAKLQAKVLQAGEVLLFKAPSHRPYIITAYGLSAFCFAYAIYNSNAVLLDPLIPLPMWQKSLFGGICIMMSFGGTLFIARTGALVRNIKAVNSNGRMRVQFTVRSMMPFKKPYQVEVAPGDLSFKRRISVSPETMQRYEEDSTRLGRGLETKSSVFGTIRSIPRRAFQSVRQLFTNEDFIIVQLAGHKTHFRLDANGYIADDLLYFGRMVNVKLPFRD</sequence>
<protein>
    <submittedName>
        <fullName evidence="2">Uncharacterized protein</fullName>
    </submittedName>
</protein>